<reference evidence="2" key="1">
    <citation type="journal article" date="2022" name="bioRxiv">
        <title>Sequencing and chromosome-scale assembly of the giantPleurodeles waltlgenome.</title>
        <authorList>
            <person name="Brown T."/>
            <person name="Elewa A."/>
            <person name="Iarovenko S."/>
            <person name="Subramanian E."/>
            <person name="Araus A.J."/>
            <person name="Petzold A."/>
            <person name="Susuki M."/>
            <person name="Suzuki K.-i.T."/>
            <person name="Hayashi T."/>
            <person name="Toyoda A."/>
            <person name="Oliveira C."/>
            <person name="Osipova E."/>
            <person name="Leigh N.D."/>
            <person name="Simon A."/>
            <person name="Yun M.H."/>
        </authorList>
    </citation>
    <scope>NUCLEOTIDE SEQUENCE</scope>
    <source>
        <strain evidence="2">20211129_DDA</strain>
        <tissue evidence="2">Liver</tissue>
    </source>
</reference>
<feature type="compositionally biased region" description="Polar residues" evidence="1">
    <location>
        <begin position="75"/>
        <end position="91"/>
    </location>
</feature>
<evidence type="ECO:0000256" key="1">
    <source>
        <dbReference type="SAM" id="MobiDB-lite"/>
    </source>
</evidence>
<accession>A0AAV7QRA7</accession>
<dbReference type="EMBL" id="JANPWB010000010">
    <property type="protein sequence ID" value="KAJ1141574.1"/>
    <property type="molecule type" value="Genomic_DNA"/>
</dbReference>
<proteinExistence type="predicted"/>
<dbReference type="AlphaFoldDB" id="A0AAV7QRA7"/>
<evidence type="ECO:0000313" key="2">
    <source>
        <dbReference type="EMBL" id="KAJ1141574.1"/>
    </source>
</evidence>
<keyword evidence="3" id="KW-1185">Reference proteome</keyword>
<evidence type="ECO:0000313" key="3">
    <source>
        <dbReference type="Proteomes" id="UP001066276"/>
    </source>
</evidence>
<comment type="caution">
    <text evidence="2">The sequence shown here is derived from an EMBL/GenBank/DDBJ whole genome shotgun (WGS) entry which is preliminary data.</text>
</comment>
<sequence>MRPRADGGSTGLAAIDPAAVSGSFSEGYLRPEHPPAAPRCGDLRAHGRAPKLTEGLAPCTNAQRGRLSHIATPTARRSPSAVSQNGVRRRM</sequence>
<organism evidence="2 3">
    <name type="scientific">Pleurodeles waltl</name>
    <name type="common">Iberian ribbed newt</name>
    <dbReference type="NCBI Taxonomy" id="8319"/>
    <lineage>
        <taxon>Eukaryota</taxon>
        <taxon>Metazoa</taxon>
        <taxon>Chordata</taxon>
        <taxon>Craniata</taxon>
        <taxon>Vertebrata</taxon>
        <taxon>Euteleostomi</taxon>
        <taxon>Amphibia</taxon>
        <taxon>Batrachia</taxon>
        <taxon>Caudata</taxon>
        <taxon>Salamandroidea</taxon>
        <taxon>Salamandridae</taxon>
        <taxon>Pleurodelinae</taxon>
        <taxon>Pleurodeles</taxon>
    </lineage>
</organism>
<name>A0AAV7QRA7_PLEWA</name>
<gene>
    <name evidence="2" type="ORF">NDU88_007902</name>
</gene>
<protein>
    <submittedName>
        <fullName evidence="2">Uncharacterized protein</fullName>
    </submittedName>
</protein>
<dbReference type="Proteomes" id="UP001066276">
    <property type="component" value="Chromosome 6"/>
</dbReference>
<feature type="region of interest" description="Disordered" evidence="1">
    <location>
        <begin position="70"/>
        <end position="91"/>
    </location>
</feature>